<sequence>MDLALRYAGVPREERARRVPELLERVGLHNVAHRRIWQISGGQQQRVAIARALASDNPLLLLDEPFAALDALTRERLQEDLRLVSERTGRTSVFVTHSVEEAVFLGSRVVVLTKRPGRIALDLDIPLPRTGLEPDELRALPEYAALRATVSQAVRAAAD</sequence>
<feature type="domain" description="ABC transporter" evidence="2">
    <location>
        <begin position="14"/>
        <end position="67"/>
    </location>
</feature>
<keyword evidence="3" id="KW-0547">Nucleotide-binding</keyword>
<organism evidence="3 4">
    <name type="scientific">Nonomuraea marmarensis</name>
    <dbReference type="NCBI Taxonomy" id="3351344"/>
    <lineage>
        <taxon>Bacteria</taxon>
        <taxon>Bacillati</taxon>
        <taxon>Actinomycetota</taxon>
        <taxon>Actinomycetes</taxon>
        <taxon>Streptosporangiales</taxon>
        <taxon>Streptosporangiaceae</taxon>
        <taxon>Nonomuraea</taxon>
    </lineage>
</organism>
<dbReference type="Proteomes" id="UP001603978">
    <property type="component" value="Unassembled WGS sequence"/>
</dbReference>
<dbReference type="RefSeq" id="WP_393167329.1">
    <property type="nucleotide sequence ID" value="NZ_JBICRM010000010.1"/>
</dbReference>
<dbReference type="InterPro" id="IPR027417">
    <property type="entry name" value="P-loop_NTPase"/>
</dbReference>
<evidence type="ECO:0000259" key="2">
    <source>
        <dbReference type="Pfam" id="PF00005"/>
    </source>
</evidence>
<gene>
    <name evidence="3" type="ORF">ACFLIM_19475</name>
</gene>
<keyword evidence="3" id="KW-0067">ATP-binding</keyword>
<dbReference type="Gene3D" id="3.40.50.300">
    <property type="entry name" value="P-loop containing nucleotide triphosphate hydrolases"/>
    <property type="match status" value="1"/>
</dbReference>
<accession>A0ABW7AGB6</accession>
<proteinExistence type="predicted"/>
<evidence type="ECO:0000313" key="3">
    <source>
        <dbReference type="EMBL" id="MFG1705375.1"/>
    </source>
</evidence>
<dbReference type="SUPFAM" id="SSF52540">
    <property type="entry name" value="P-loop containing nucleoside triphosphate hydrolases"/>
    <property type="match status" value="1"/>
</dbReference>
<comment type="caution">
    <text evidence="3">The sequence shown here is derived from an EMBL/GenBank/DDBJ whole genome shotgun (WGS) entry which is preliminary data.</text>
</comment>
<protein>
    <submittedName>
        <fullName evidence="3">ABC transporter ATP-binding protein</fullName>
    </submittedName>
</protein>
<evidence type="ECO:0000313" key="4">
    <source>
        <dbReference type="Proteomes" id="UP001603978"/>
    </source>
</evidence>
<name>A0ABW7AGB6_9ACTN</name>
<keyword evidence="4" id="KW-1185">Reference proteome</keyword>
<dbReference type="PANTHER" id="PTHR42788:SF13">
    <property type="entry name" value="ALIPHATIC SULFONATES IMPORT ATP-BINDING PROTEIN SSUB"/>
    <property type="match status" value="1"/>
</dbReference>
<dbReference type="Pfam" id="PF00005">
    <property type="entry name" value="ABC_tran"/>
    <property type="match status" value="1"/>
</dbReference>
<evidence type="ECO:0000256" key="1">
    <source>
        <dbReference type="ARBA" id="ARBA00022448"/>
    </source>
</evidence>
<reference evidence="3 4" key="1">
    <citation type="submission" date="2024-10" db="EMBL/GenBank/DDBJ databases">
        <authorList>
            <person name="Topkara A.R."/>
            <person name="Saygin H."/>
        </authorList>
    </citation>
    <scope>NUCLEOTIDE SEQUENCE [LARGE SCALE GENOMIC DNA]</scope>
    <source>
        <strain evidence="3 4">M3C6</strain>
    </source>
</reference>
<keyword evidence="1" id="KW-0813">Transport</keyword>
<dbReference type="EMBL" id="JBICRM010000010">
    <property type="protein sequence ID" value="MFG1705375.1"/>
    <property type="molecule type" value="Genomic_DNA"/>
</dbReference>
<dbReference type="InterPro" id="IPR050166">
    <property type="entry name" value="ABC_transporter_ATP-bind"/>
</dbReference>
<dbReference type="PANTHER" id="PTHR42788">
    <property type="entry name" value="TAURINE IMPORT ATP-BINDING PROTEIN-RELATED"/>
    <property type="match status" value="1"/>
</dbReference>
<dbReference type="GO" id="GO:0005524">
    <property type="term" value="F:ATP binding"/>
    <property type="evidence" value="ECO:0007669"/>
    <property type="project" value="UniProtKB-KW"/>
</dbReference>
<dbReference type="InterPro" id="IPR003439">
    <property type="entry name" value="ABC_transporter-like_ATP-bd"/>
</dbReference>